<dbReference type="AlphaFoldDB" id="A0A4Q0T8W9"/>
<protein>
    <submittedName>
        <fullName evidence="3">D-beta-hydroxybutyrate dehydrogenase</fullName>
    </submittedName>
</protein>
<dbReference type="SUPFAM" id="SSF51735">
    <property type="entry name" value="NAD(P)-binding Rossmann-fold domains"/>
    <property type="match status" value="1"/>
</dbReference>
<dbReference type="FunFam" id="3.40.50.720:FF:000084">
    <property type="entry name" value="Short-chain dehydrogenase reductase"/>
    <property type="match status" value="1"/>
</dbReference>
<dbReference type="EMBL" id="RDSM01000001">
    <property type="protein sequence ID" value="RXH58051.1"/>
    <property type="molecule type" value="Genomic_DNA"/>
</dbReference>
<reference evidence="3 4" key="1">
    <citation type="submission" date="2018-11" db="EMBL/GenBank/DDBJ databases">
        <authorList>
            <person name="Mardanov A.V."/>
            <person name="Ravin N.V."/>
            <person name="Dedysh S.N."/>
        </authorList>
    </citation>
    <scope>NUCLEOTIDE SEQUENCE [LARGE SCALE GENOMIC DNA]</scope>
    <source>
        <strain evidence="3 4">AF10</strain>
    </source>
</reference>
<keyword evidence="4" id="KW-1185">Reference proteome</keyword>
<reference evidence="4" key="2">
    <citation type="submission" date="2019-02" db="EMBL/GenBank/DDBJ databases">
        <title>Granulicella sibirica sp. nov., a psychrotolerant acidobacterium isolated from an organic soil layer in forested tundra, West Siberia.</title>
        <authorList>
            <person name="Oshkin I.Y."/>
            <person name="Kulichevskaya I.S."/>
            <person name="Rijpstra W.I.C."/>
            <person name="Sinninghe Damste J.S."/>
            <person name="Rakitin A.L."/>
            <person name="Ravin N.V."/>
            <person name="Dedysh S.N."/>
        </authorList>
    </citation>
    <scope>NUCLEOTIDE SEQUENCE [LARGE SCALE GENOMIC DNA]</scope>
    <source>
        <strain evidence="4">AF10</strain>
    </source>
</reference>
<dbReference type="CDD" id="cd05233">
    <property type="entry name" value="SDR_c"/>
    <property type="match status" value="1"/>
</dbReference>
<evidence type="ECO:0000256" key="1">
    <source>
        <dbReference type="ARBA" id="ARBA00006484"/>
    </source>
</evidence>
<dbReference type="RefSeq" id="WP_241654368.1">
    <property type="nucleotide sequence ID" value="NZ_RDSM01000001.1"/>
</dbReference>
<dbReference type="InterPro" id="IPR002347">
    <property type="entry name" value="SDR_fam"/>
</dbReference>
<dbReference type="Gene3D" id="3.40.50.720">
    <property type="entry name" value="NAD(P)-binding Rossmann-like Domain"/>
    <property type="match status" value="1"/>
</dbReference>
<dbReference type="GO" id="GO:0016491">
    <property type="term" value="F:oxidoreductase activity"/>
    <property type="evidence" value="ECO:0007669"/>
    <property type="project" value="UniProtKB-KW"/>
</dbReference>
<dbReference type="PANTHER" id="PTHR43477:SF1">
    <property type="entry name" value="DIHYDROANTICAPSIN 7-DEHYDROGENASE"/>
    <property type="match status" value="1"/>
</dbReference>
<organism evidence="3 4">
    <name type="scientific">Granulicella sibirica</name>
    <dbReference type="NCBI Taxonomy" id="2479048"/>
    <lineage>
        <taxon>Bacteria</taxon>
        <taxon>Pseudomonadati</taxon>
        <taxon>Acidobacteriota</taxon>
        <taxon>Terriglobia</taxon>
        <taxon>Terriglobales</taxon>
        <taxon>Acidobacteriaceae</taxon>
        <taxon>Granulicella</taxon>
    </lineage>
</organism>
<sequence>MAKFRLDGRSAIVTGGASGIGLAIAQALAGAGATVHIVDLNLDAASAATKTIEDAGGLAFAHGCNVAKQAEVDAVFSKLLSEGRIDVLVNNAGVAAIGTVETTTAEDMDKVLSVNVKSVYHCTKAIIGGMVKQGGGVILNMASISATCGLSDRFAYSMSKGAVLSMTFSIAKDYLKKNIRCNAISPARVHTPFVDGYLAANYAGREEEVFATLSAAQPIGRMGQPAEVANLALFLCSDEAAFITGVDYPLDGGYVNLR</sequence>
<dbReference type="InterPro" id="IPR036291">
    <property type="entry name" value="NAD(P)-bd_dom_sf"/>
</dbReference>
<keyword evidence="2" id="KW-0560">Oxidoreductase</keyword>
<name>A0A4Q0T8W9_9BACT</name>
<dbReference type="PRINTS" id="PR00081">
    <property type="entry name" value="GDHRDH"/>
</dbReference>
<dbReference type="InterPro" id="IPR051122">
    <property type="entry name" value="SDR_DHRS6-like"/>
</dbReference>
<dbReference type="Pfam" id="PF13561">
    <property type="entry name" value="adh_short_C2"/>
    <property type="match status" value="1"/>
</dbReference>
<evidence type="ECO:0000256" key="2">
    <source>
        <dbReference type="ARBA" id="ARBA00023002"/>
    </source>
</evidence>
<evidence type="ECO:0000313" key="3">
    <source>
        <dbReference type="EMBL" id="RXH58051.1"/>
    </source>
</evidence>
<dbReference type="PANTHER" id="PTHR43477">
    <property type="entry name" value="DIHYDROANTICAPSIN 7-DEHYDROGENASE"/>
    <property type="match status" value="1"/>
</dbReference>
<dbReference type="Proteomes" id="UP000289437">
    <property type="component" value="Unassembled WGS sequence"/>
</dbReference>
<gene>
    <name evidence="3" type="ORF">GRAN_1361</name>
</gene>
<accession>A0A4Q0T8W9</accession>
<dbReference type="PROSITE" id="PS00061">
    <property type="entry name" value="ADH_SHORT"/>
    <property type="match status" value="1"/>
</dbReference>
<evidence type="ECO:0000313" key="4">
    <source>
        <dbReference type="Proteomes" id="UP000289437"/>
    </source>
</evidence>
<proteinExistence type="inferred from homology"/>
<dbReference type="NCBIfam" id="NF005559">
    <property type="entry name" value="PRK07231.1"/>
    <property type="match status" value="1"/>
</dbReference>
<comment type="similarity">
    <text evidence="1">Belongs to the short-chain dehydrogenases/reductases (SDR) family.</text>
</comment>
<dbReference type="InterPro" id="IPR020904">
    <property type="entry name" value="Sc_DH/Rdtase_CS"/>
</dbReference>
<comment type="caution">
    <text evidence="3">The sequence shown here is derived from an EMBL/GenBank/DDBJ whole genome shotgun (WGS) entry which is preliminary data.</text>
</comment>
<dbReference type="PRINTS" id="PR00080">
    <property type="entry name" value="SDRFAMILY"/>
</dbReference>